<name>A0A919ULR3_9ACTN</name>
<dbReference type="InterPro" id="IPR029058">
    <property type="entry name" value="AB_hydrolase_fold"/>
</dbReference>
<dbReference type="Proteomes" id="UP000640052">
    <property type="component" value="Unassembled WGS sequence"/>
</dbReference>
<evidence type="ECO:0000256" key="1">
    <source>
        <dbReference type="SAM" id="MobiDB-lite"/>
    </source>
</evidence>
<organism evidence="2 3">
    <name type="scientific">Acrocarpospora phusangensis</name>
    <dbReference type="NCBI Taxonomy" id="1070424"/>
    <lineage>
        <taxon>Bacteria</taxon>
        <taxon>Bacillati</taxon>
        <taxon>Actinomycetota</taxon>
        <taxon>Actinomycetes</taxon>
        <taxon>Streptosporangiales</taxon>
        <taxon>Streptosporangiaceae</taxon>
        <taxon>Acrocarpospora</taxon>
    </lineage>
</organism>
<gene>
    <name evidence="2" type="ORF">Aph01nite_45490</name>
</gene>
<feature type="region of interest" description="Disordered" evidence="1">
    <location>
        <begin position="78"/>
        <end position="106"/>
    </location>
</feature>
<feature type="compositionally biased region" description="Basic and acidic residues" evidence="1">
    <location>
        <begin position="91"/>
        <end position="106"/>
    </location>
</feature>
<dbReference type="EMBL" id="BOOA01000037">
    <property type="protein sequence ID" value="GIH26239.1"/>
    <property type="molecule type" value="Genomic_DNA"/>
</dbReference>
<accession>A0A919ULR3</accession>
<dbReference type="Gene3D" id="3.40.50.1820">
    <property type="entry name" value="alpha/beta hydrolase"/>
    <property type="match status" value="1"/>
</dbReference>
<keyword evidence="3" id="KW-1185">Reference proteome</keyword>
<reference evidence="2" key="1">
    <citation type="submission" date="2021-01" db="EMBL/GenBank/DDBJ databases">
        <title>Whole genome shotgun sequence of Acrocarpospora phusangensis NBRC 108782.</title>
        <authorList>
            <person name="Komaki H."/>
            <person name="Tamura T."/>
        </authorList>
    </citation>
    <scope>NUCLEOTIDE SEQUENCE</scope>
    <source>
        <strain evidence="2">NBRC 108782</strain>
    </source>
</reference>
<evidence type="ECO:0008006" key="4">
    <source>
        <dbReference type="Google" id="ProtNLM"/>
    </source>
</evidence>
<sequence>MPTVFVHGFPETPEVWEPLLAELERIAPTRPGPIRLSPPGFGAPLPTGFGATVGDYRDWLIGEWERFAEPNCSAERSAVTFSPLSSSRLTESTRRTERNDEKGRNA</sequence>
<evidence type="ECO:0000313" key="2">
    <source>
        <dbReference type="EMBL" id="GIH26239.1"/>
    </source>
</evidence>
<proteinExistence type="predicted"/>
<evidence type="ECO:0000313" key="3">
    <source>
        <dbReference type="Proteomes" id="UP000640052"/>
    </source>
</evidence>
<protein>
    <recommendedName>
        <fullName evidence="4">AB hydrolase-1 domain-containing protein</fullName>
    </recommendedName>
</protein>
<dbReference type="AlphaFoldDB" id="A0A919ULR3"/>
<comment type="caution">
    <text evidence="2">The sequence shown here is derived from an EMBL/GenBank/DDBJ whole genome shotgun (WGS) entry which is preliminary data.</text>
</comment>